<dbReference type="InterPro" id="IPR001460">
    <property type="entry name" value="PCN-bd_Tpept"/>
</dbReference>
<keyword evidence="7 14" id="KW-0812">Transmembrane</keyword>
<dbReference type="GO" id="GO:0051301">
    <property type="term" value="P:cell division"/>
    <property type="evidence" value="ECO:0007669"/>
    <property type="project" value="UniProtKB-KW"/>
</dbReference>
<keyword evidence="11 14" id="KW-0472">Membrane</keyword>
<evidence type="ECO:0000256" key="2">
    <source>
        <dbReference type="ARBA" id="ARBA00004236"/>
    </source>
</evidence>
<keyword evidence="9" id="KW-0573">Peptidoglycan synthesis</keyword>
<evidence type="ECO:0000313" key="18">
    <source>
        <dbReference type="Proteomes" id="UP000182762"/>
    </source>
</evidence>
<keyword evidence="10 14" id="KW-1133">Transmembrane helix</keyword>
<dbReference type="InterPro" id="IPR005311">
    <property type="entry name" value="PBP_dimer"/>
</dbReference>
<feature type="transmembrane region" description="Helical" evidence="14">
    <location>
        <begin position="38"/>
        <end position="58"/>
    </location>
</feature>
<dbReference type="InterPro" id="IPR036138">
    <property type="entry name" value="PBP_dimer_sf"/>
</dbReference>
<evidence type="ECO:0000256" key="5">
    <source>
        <dbReference type="ARBA" id="ARBA00012448"/>
    </source>
</evidence>
<comment type="caution">
    <text evidence="17">The sequence shown here is derived from an EMBL/GenBank/DDBJ whole genome shotgun (WGS) entry which is preliminary data.</text>
</comment>
<dbReference type="Gene3D" id="3.90.1310.10">
    <property type="entry name" value="Penicillin-binding protein 2a (Domain 2)"/>
    <property type="match status" value="1"/>
</dbReference>
<dbReference type="Gene3D" id="1.10.10.1230">
    <property type="entry name" value="Penicillin-binding protein, N-terminal non-catalytic domain, head sub-domain"/>
    <property type="match status" value="1"/>
</dbReference>
<evidence type="ECO:0000256" key="4">
    <source>
        <dbReference type="ARBA" id="ARBA00007171"/>
    </source>
</evidence>
<evidence type="ECO:0000256" key="8">
    <source>
        <dbReference type="ARBA" id="ARBA00022960"/>
    </source>
</evidence>
<reference evidence="17 18" key="1">
    <citation type="submission" date="2016-10" db="EMBL/GenBank/DDBJ databases">
        <authorList>
            <person name="Varghese N."/>
            <person name="Submissions S."/>
        </authorList>
    </citation>
    <scope>NUCLEOTIDE SEQUENCE [LARGE SCALE GENOMIC DNA]</scope>
    <source>
        <strain evidence="17 18">DSM 13796</strain>
    </source>
</reference>
<evidence type="ECO:0000259" key="15">
    <source>
        <dbReference type="Pfam" id="PF00905"/>
    </source>
</evidence>
<evidence type="ECO:0000256" key="6">
    <source>
        <dbReference type="ARBA" id="ARBA00022475"/>
    </source>
</evidence>
<sequence>MTTSRGTLQKGAFIFGGISTGGEGMKKKRRKSQLSTRINLLFCIVFFLFAVLILRLGLVQIVRGEEYKREAEEMQDVSVENPVPRGKIYDSSYRSIVDNVPLEAITYTRFEDDPEKTLSVARKLAKMIDKPVEDVTERDKKDYWILTNKKKAEAKVPQEEIEKKELSDKGAYDLQLKRITKKDLSSLSKQDEEIIAIKIAMDGGYKQTPQVIKGEGVTKEEYARVSENLADLPGVNTTVLWERSYVYDDLLRSLLGNITSEGEGLPEEKLQHFLVREYSRSDRVGKSYLEARYEETLNGEKERVEYINNEEGDIIGTESIQEGERGRDLVLTIDMELQKAVEESLTRNLKTYQGEPYLDRAFAIMMNPKTGDILAMGGKRFEKNENGKEEIKDFALGNLVSSYGMGSTVKGATILAGLDSGAITPNTMFLDEPLYIASTPKKGSYSNSLGTLGINGALAKSSNVYMFKTVIEMAGAKYVRNGSLQIGPKTFEQLRNYYGQFGLGVETGLDLQNEFTGYKGSEFNPGLALDLSIGQYDTYTPLQLVQYVSTIANDGYRVRPQLVKEIREATIEEDKPGKVLHATEPEILNRISMKNEYIDIVQRGFRSVMTTGTAKQFASKSYNPAGKTGTAQSLYTEGEGPNVETYNVTLVGYAPYDNPEVAFAVVVPYAISSDNPMSKNIGMDILDAYFEQNEDKENAQ</sequence>
<evidence type="ECO:0000256" key="12">
    <source>
        <dbReference type="ARBA" id="ARBA00023316"/>
    </source>
</evidence>
<dbReference type="EMBL" id="FOXX01000001">
    <property type="protein sequence ID" value="SFQ17656.1"/>
    <property type="molecule type" value="Genomic_DNA"/>
</dbReference>
<dbReference type="Proteomes" id="UP000182762">
    <property type="component" value="Unassembled WGS sequence"/>
</dbReference>
<evidence type="ECO:0000256" key="1">
    <source>
        <dbReference type="ARBA" id="ARBA00004167"/>
    </source>
</evidence>
<comment type="pathway">
    <text evidence="3">Cell wall biogenesis; peptidoglycan biosynthesis.</text>
</comment>
<keyword evidence="18" id="KW-1185">Reference proteome</keyword>
<comment type="similarity">
    <text evidence="4">Belongs to the transpeptidase family.</text>
</comment>
<evidence type="ECO:0000256" key="13">
    <source>
        <dbReference type="ARBA" id="ARBA00034000"/>
    </source>
</evidence>
<feature type="domain" description="Penicillin-binding protein transpeptidase" evidence="15">
    <location>
        <begin position="362"/>
        <end position="686"/>
    </location>
</feature>
<dbReference type="Pfam" id="PF03717">
    <property type="entry name" value="PBP_dimer"/>
    <property type="match status" value="1"/>
</dbReference>
<evidence type="ECO:0000256" key="9">
    <source>
        <dbReference type="ARBA" id="ARBA00022984"/>
    </source>
</evidence>
<keyword evidence="12" id="KW-0961">Cell wall biogenesis/degradation</keyword>
<keyword evidence="8" id="KW-0133">Cell shape</keyword>
<evidence type="ECO:0000313" key="17">
    <source>
        <dbReference type="EMBL" id="SFQ17656.1"/>
    </source>
</evidence>
<protein>
    <recommendedName>
        <fullName evidence="5">serine-type D-Ala-D-Ala carboxypeptidase</fullName>
        <ecNumber evidence="5">3.4.16.4</ecNumber>
    </recommendedName>
</protein>
<evidence type="ECO:0000256" key="11">
    <source>
        <dbReference type="ARBA" id="ARBA00023136"/>
    </source>
</evidence>
<proteinExistence type="inferred from homology"/>
<keyword evidence="17" id="KW-0132">Cell division</keyword>
<dbReference type="InterPro" id="IPR050515">
    <property type="entry name" value="Beta-lactam/transpept"/>
</dbReference>
<dbReference type="SUPFAM" id="SSF56519">
    <property type="entry name" value="Penicillin binding protein dimerisation domain"/>
    <property type="match status" value="1"/>
</dbReference>
<evidence type="ECO:0000256" key="3">
    <source>
        <dbReference type="ARBA" id="ARBA00004752"/>
    </source>
</evidence>
<dbReference type="PANTHER" id="PTHR30627:SF2">
    <property type="entry name" value="PEPTIDOGLYCAN D,D-TRANSPEPTIDASE MRDA"/>
    <property type="match status" value="1"/>
</dbReference>
<organism evidence="17 18">
    <name type="scientific">Priestia endophytica DSM 13796</name>
    <dbReference type="NCBI Taxonomy" id="1121089"/>
    <lineage>
        <taxon>Bacteria</taxon>
        <taxon>Bacillati</taxon>
        <taxon>Bacillota</taxon>
        <taxon>Bacilli</taxon>
        <taxon>Bacillales</taxon>
        <taxon>Bacillaceae</taxon>
        <taxon>Priestia</taxon>
    </lineage>
</organism>
<accession>A0A1I5WE76</accession>
<keyword evidence="6" id="KW-1003">Cell membrane</keyword>
<dbReference type="Gene3D" id="3.40.710.10">
    <property type="entry name" value="DD-peptidase/beta-lactamase superfamily"/>
    <property type="match status" value="1"/>
</dbReference>
<feature type="domain" description="Penicillin-binding protein dimerisation" evidence="16">
    <location>
        <begin position="81"/>
        <end position="317"/>
    </location>
</feature>
<evidence type="ECO:0000256" key="7">
    <source>
        <dbReference type="ARBA" id="ARBA00022692"/>
    </source>
</evidence>
<dbReference type="InterPro" id="IPR012338">
    <property type="entry name" value="Beta-lactam/transpept-like"/>
</dbReference>
<comment type="subcellular location">
    <subcellularLocation>
        <location evidence="2">Cell membrane</location>
    </subcellularLocation>
    <subcellularLocation>
        <location evidence="1">Membrane</location>
        <topology evidence="1">Single-pass membrane protein</topology>
    </subcellularLocation>
</comment>
<evidence type="ECO:0000259" key="16">
    <source>
        <dbReference type="Pfam" id="PF03717"/>
    </source>
</evidence>
<dbReference type="EC" id="3.4.16.4" evidence="5"/>
<keyword evidence="17" id="KW-0131">Cell cycle</keyword>
<dbReference type="SUPFAM" id="SSF56601">
    <property type="entry name" value="beta-lactamase/transpeptidase-like"/>
    <property type="match status" value="1"/>
</dbReference>
<name>A0A1I5WE76_9BACI</name>
<comment type="catalytic activity">
    <reaction evidence="13">
        <text>Preferential cleavage: (Ac)2-L-Lys-D-Ala-|-D-Ala. Also transpeptidation of peptidyl-alanyl moieties that are N-acyl substituents of D-alanine.</text>
        <dbReference type="EC" id="3.4.16.4"/>
    </reaction>
</comment>
<dbReference type="PANTHER" id="PTHR30627">
    <property type="entry name" value="PEPTIDOGLYCAN D,D-TRANSPEPTIDASE"/>
    <property type="match status" value="1"/>
</dbReference>
<evidence type="ECO:0000256" key="14">
    <source>
        <dbReference type="SAM" id="Phobius"/>
    </source>
</evidence>
<dbReference type="Pfam" id="PF00905">
    <property type="entry name" value="Transpeptidase"/>
    <property type="match status" value="1"/>
</dbReference>
<gene>
    <name evidence="17" type="ORF">SAMN02745910_00508</name>
</gene>
<evidence type="ECO:0000256" key="10">
    <source>
        <dbReference type="ARBA" id="ARBA00022989"/>
    </source>
</evidence>